<accession>A0A485KVJ8</accession>
<reference evidence="1" key="2">
    <citation type="submission" date="2019-06" db="EMBL/GenBank/DDBJ databases">
        <title>Genomics analysis of Aphanomyces spp. identifies a new class of oomycete effector associated with host adaptation.</title>
        <authorList>
            <person name="Gaulin E."/>
        </authorList>
    </citation>
    <scope>NUCLEOTIDE SEQUENCE</scope>
    <source>
        <strain evidence="1">CBS 578.67</strain>
    </source>
</reference>
<dbReference type="EMBL" id="VJMH01005325">
    <property type="protein sequence ID" value="KAF0697342.1"/>
    <property type="molecule type" value="Genomic_DNA"/>
</dbReference>
<keyword evidence="3" id="KW-1185">Reference proteome</keyword>
<evidence type="ECO:0000313" key="3">
    <source>
        <dbReference type="Proteomes" id="UP000332933"/>
    </source>
</evidence>
<dbReference type="EMBL" id="CAADRA010005346">
    <property type="protein sequence ID" value="VFT88823.1"/>
    <property type="molecule type" value="Genomic_DNA"/>
</dbReference>
<dbReference type="AlphaFoldDB" id="A0A485KVJ8"/>
<gene>
    <name evidence="2" type="primary">Aste57867_11968</name>
    <name evidence="1" type="ORF">As57867_011923</name>
    <name evidence="2" type="ORF">ASTE57867_11968</name>
</gene>
<sequence length="89" mass="9739">MYTPQSTATMSPHNTTDASMLHDLPHQVQAQWELLQQIKQKNAALRDLVRGVDNAAFSYPLPAPAPSDEQATKAILSWYFADAANAASL</sequence>
<evidence type="ECO:0000313" key="2">
    <source>
        <dbReference type="EMBL" id="VFT88823.1"/>
    </source>
</evidence>
<reference evidence="2 3" key="1">
    <citation type="submission" date="2019-03" db="EMBL/GenBank/DDBJ databases">
        <authorList>
            <person name="Gaulin E."/>
            <person name="Dumas B."/>
        </authorList>
    </citation>
    <scope>NUCLEOTIDE SEQUENCE [LARGE SCALE GENOMIC DNA]</scope>
    <source>
        <strain evidence="2">CBS 568.67</strain>
    </source>
</reference>
<dbReference type="Proteomes" id="UP000332933">
    <property type="component" value="Unassembled WGS sequence"/>
</dbReference>
<organism evidence="2 3">
    <name type="scientific">Aphanomyces stellatus</name>
    <dbReference type="NCBI Taxonomy" id="120398"/>
    <lineage>
        <taxon>Eukaryota</taxon>
        <taxon>Sar</taxon>
        <taxon>Stramenopiles</taxon>
        <taxon>Oomycota</taxon>
        <taxon>Saprolegniomycetes</taxon>
        <taxon>Saprolegniales</taxon>
        <taxon>Verrucalvaceae</taxon>
        <taxon>Aphanomyces</taxon>
    </lineage>
</organism>
<protein>
    <submittedName>
        <fullName evidence="2">Aste57867_11968 protein</fullName>
    </submittedName>
</protein>
<evidence type="ECO:0000313" key="1">
    <source>
        <dbReference type="EMBL" id="KAF0697342.1"/>
    </source>
</evidence>
<proteinExistence type="predicted"/>
<name>A0A485KVJ8_9STRA</name>